<dbReference type="PANTHER" id="PTHR46384:SF1">
    <property type="entry name" value="MOTILE SPERM DOMAIN-CONTAINING PROTEIN 2"/>
    <property type="match status" value="1"/>
</dbReference>
<name>A0AAD9NDM5_9ANNE</name>
<evidence type="ECO:0000259" key="3">
    <source>
        <dbReference type="PROSITE" id="PS50202"/>
    </source>
</evidence>
<dbReference type="InterPro" id="IPR053012">
    <property type="entry name" value="ER-organelle_contact"/>
</dbReference>
<accession>A0AAD9NDM5</accession>
<sequence length="561" mass="64075">MDDNEEELASKVPDVRHKFQSQFADNLSKGVYDDVDVERIQNDDHYVECFLIHQKLNVDKTVNMIDSSLKFRKEMDLNNLTEKSFPRWMHEMGAIYYHSTDKDGSKICKFCCSERIPRLSLNQHSLYVGVVEKPPPPPLIGEQYGKMEPKYPEGGHCQSVLRPQGVSKTKKDPDNLLLVKKFVGWWIDRHFLVNLSERIVVLFDMTNAGLSNVDIDLVKFQISCFSSYYPALLKYMLIYDMPWILNTIWKVIRNLLTPDQQKFVIMVKPNEIQQYIPPEKLWSHMGGQDTFQYQYIPSEDSGIDITNGDATEEELQTSNTTVRKRVKVTKKASVRPRARDEDIFVGSFAAISPSEHFLFTAIEGDKEYTDILTIANMSEQQIAFKVKTTSPDGYRVRPSTGLIKPQNVAEISIYLQSGHEPSLVPKDRFLVMIMKVDDAVTSANQLAPLWKAAPKDPISYMDHRLCCQLMTANGEDLTTMEIANIAALKDVITQLNAQVEQLVKSQRVVDRRVTCLFIFQIMVAVTVGLFITVVVILSLLDIDINPFSGKYTAACTPWRYQ</sequence>
<dbReference type="PANTHER" id="PTHR46384">
    <property type="entry name" value="MOTILE SPERM DOMAIN-CONTAINING PROTEIN 2"/>
    <property type="match status" value="1"/>
</dbReference>
<dbReference type="PROSITE" id="PS50202">
    <property type="entry name" value="MSP"/>
    <property type="match status" value="1"/>
</dbReference>
<feature type="domain" description="CRAL-TRIO" evidence="2">
    <location>
        <begin position="189"/>
        <end position="293"/>
    </location>
</feature>
<dbReference type="Gene3D" id="2.60.40.10">
    <property type="entry name" value="Immunoglobulins"/>
    <property type="match status" value="1"/>
</dbReference>
<keyword evidence="1" id="KW-1133">Transmembrane helix</keyword>
<evidence type="ECO:0000256" key="1">
    <source>
        <dbReference type="SAM" id="Phobius"/>
    </source>
</evidence>
<dbReference type="SUPFAM" id="SSF52087">
    <property type="entry name" value="CRAL/TRIO domain"/>
    <property type="match status" value="1"/>
</dbReference>
<feature type="transmembrane region" description="Helical" evidence="1">
    <location>
        <begin position="517"/>
        <end position="540"/>
    </location>
</feature>
<evidence type="ECO:0000313" key="5">
    <source>
        <dbReference type="Proteomes" id="UP001208570"/>
    </source>
</evidence>
<dbReference type="Pfam" id="PF00635">
    <property type="entry name" value="Motile_Sperm"/>
    <property type="match status" value="1"/>
</dbReference>
<keyword evidence="5" id="KW-1185">Reference proteome</keyword>
<dbReference type="CDD" id="cd00170">
    <property type="entry name" value="SEC14"/>
    <property type="match status" value="1"/>
</dbReference>
<protein>
    <recommendedName>
        <fullName evidence="6">Motile sperm domain-containing protein 2</fullName>
    </recommendedName>
</protein>
<reference evidence="4" key="1">
    <citation type="journal article" date="2023" name="Mol. Biol. Evol.">
        <title>Third-Generation Sequencing Reveals the Adaptive Role of the Epigenome in Three Deep-Sea Polychaetes.</title>
        <authorList>
            <person name="Perez M."/>
            <person name="Aroh O."/>
            <person name="Sun Y."/>
            <person name="Lan Y."/>
            <person name="Juniper S.K."/>
            <person name="Young C.R."/>
            <person name="Angers B."/>
            <person name="Qian P.Y."/>
        </authorList>
    </citation>
    <scope>NUCLEOTIDE SEQUENCE</scope>
    <source>
        <strain evidence="4">P08H-3</strain>
    </source>
</reference>
<dbReference type="AlphaFoldDB" id="A0AAD9NDM5"/>
<dbReference type="Gene3D" id="3.40.525.10">
    <property type="entry name" value="CRAL-TRIO lipid binding domain"/>
    <property type="match status" value="1"/>
</dbReference>
<keyword evidence="1" id="KW-0812">Transmembrane</keyword>
<dbReference type="EMBL" id="JAODUP010000041">
    <property type="protein sequence ID" value="KAK2166165.1"/>
    <property type="molecule type" value="Genomic_DNA"/>
</dbReference>
<evidence type="ECO:0000259" key="2">
    <source>
        <dbReference type="PROSITE" id="PS50191"/>
    </source>
</evidence>
<dbReference type="InterPro" id="IPR000535">
    <property type="entry name" value="MSP_dom"/>
</dbReference>
<keyword evidence="1" id="KW-0472">Membrane</keyword>
<dbReference type="GO" id="GO:0140284">
    <property type="term" value="C:endoplasmic reticulum-endosome membrane contact site"/>
    <property type="evidence" value="ECO:0007669"/>
    <property type="project" value="TreeGrafter"/>
</dbReference>
<comment type="caution">
    <text evidence="4">The sequence shown here is derived from an EMBL/GenBank/DDBJ whole genome shotgun (WGS) entry which is preliminary data.</text>
</comment>
<feature type="domain" description="MSP" evidence="3">
    <location>
        <begin position="348"/>
        <end position="468"/>
    </location>
</feature>
<dbReference type="InterPro" id="IPR013783">
    <property type="entry name" value="Ig-like_fold"/>
</dbReference>
<proteinExistence type="predicted"/>
<dbReference type="PROSITE" id="PS50191">
    <property type="entry name" value="CRAL_TRIO"/>
    <property type="match status" value="1"/>
</dbReference>
<dbReference type="InterPro" id="IPR036273">
    <property type="entry name" value="CRAL/TRIO_N_dom_sf"/>
</dbReference>
<dbReference type="GO" id="GO:0012505">
    <property type="term" value="C:endomembrane system"/>
    <property type="evidence" value="ECO:0007669"/>
    <property type="project" value="TreeGrafter"/>
</dbReference>
<dbReference type="Proteomes" id="UP001208570">
    <property type="component" value="Unassembled WGS sequence"/>
</dbReference>
<dbReference type="InterPro" id="IPR001251">
    <property type="entry name" value="CRAL-TRIO_dom"/>
</dbReference>
<organism evidence="4 5">
    <name type="scientific">Paralvinella palmiformis</name>
    <dbReference type="NCBI Taxonomy" id="53620"/>
    <lineage>
        <taxon>Eukaryota</taxon>
        <taxon>Metazoa</taxon>
        <taxon>Spiralia</taxon>
        <taxon>Lophotrochozoa</taxon>
        <taxon>Annelida</taxon>
        <taxon>Polychaeta</taxon>
        <taxon>Sedentaria</taxon>
        <taxon>Canalipalpata</taxon>
        <taxon>Terebellida</taxon>
        <taxon>Terebelliformia</taxon>
        <taxon>Alvinellidae</taxon>
        <taxon>Paralvinella</taxon>
    </lineage>
</organism>
<dbReference type="SUPFAM" id="SSF49354">
    <property type="entry name" value="PapD-like"/>
    <property type="match status" value="1"/>
</dbReference>
<evidence type="ECO:0008006" key="6">
    <source>
        <dbReference type="Google" id="ProtNLM"/>
    </source>
</evidence>
<dbReference type="SMART" id="SM00516">
    <property type="entry name" value="SEC14"/>
    <property type="match status" value="1"/>
</dbReference>
<evidence type="ECO:0000313" key="4">
    <source>
        <dbReference type="EMBL" id="KAK2166165.1"/>
    </source>
</evidence>
<gene>
    <name evidence="4" type="ORF">LSH36_41g12004</name>
</gene>
<dbReference type="InterPro" id="IPR008962">
    <property type="entry name" value="PapD-like_sf"/>
</dbReference>
<dbReference type="Pfam" id="PF00650">
    <property type="entry name" value="CRAL_TRIO"/>
    <property type="match status" value="1"/>
</dbReference>
<dbReference type="SUPFAM" id="SSF46938">
    <property type="entry name" value="CRAL/TRIO N-terminal domain"/>
    <property type="match status" value="1"/>
</dbReference>
<dbReference type="InterPro" id="IPR036865">
    <property type="entry name" value="CRAL-TRIO_dom_sf"/>
</dbReference>